<dbReference type="PANTHER" id="PTHR25462">
    <property type="entry name" value="BONUS, ISOFORM C-RELATED"/>
    <property type="match status" value="1"/>
</dbReference>
<proteinExistence type="predicted"/>
<dbReference type="InterPro" id="IPR047153">
    <property type="entry name" value="TRIM45/56/19-like"/>
</dbReference>
<dbReference type="GO" id="GO:0061630">
    <property type="term" value="F:ubiquitin protein ligase activity"/>
    <property type="evidence" value="ECO:0007669"/>
    <property type="project" value="TreeGrafter"/>
</dbReference>
<gene>
    <name evidence="3" type="ORF">EB796_007091</name>
</gene>
<evidence type="ECO:0000313" key="4">
    <source>
        <dbReference type="Proteomes" id="UP000593567"/>
    </source>
</evidence>
<name>A0A7J7K7J1_BUGNE</name>
<evidence type="ECO:0000256" key="1">
    <source>
        <dbReference type="PROSITE-ProRule" id="PRU00024"/>
    </source>
</evidence>
<dbReference type="SUPFAM" id="SSF57845">
    <property type="entry name" value="B-box zinc-binding domain"/>
    <property type="match status" value="1"/>
</dbReference>
<keyword evidence="1" id="KW-0479">Metal-binding</keyword>
<reference evidence="3" key="1">
    <citation type="submission" date="2020-06" db="EMBL/GenBank/DDBJ databases">
        <title>Draft genome of Bugula neritina, a colonial animal packing powerful symbionts and potential medicines.</title>
        <authorList>
            <person name="Rayko M."/>
        </authorList>
    </citation>
    <scope>NUCLEOTIDE SEQUENCE [LARGE SCALE GENOMIC DNA]</scope>
    <source>
        <strain evidence="3">Kwan_BN1</strain>
    </source>
</reference>
<dbReference type="InterPro" id="IPR000315">
    <property type="entry name" value="Znf_B-box"/>
</dbReference>
<keyword evidence="1" id="KW-0862">Zinc</keyword>
<dbReference type="Gene3D" id="3.30.160.60">
    <property type="entry name" value="Classic Zinc Finger"/>
    <property type="match status" value="1"/>
</dbReference>
<feature type="domain" description="B box-type" evidence="2">
    <location>
        <begin position="116"/>
        <end position="163"/>
    </location>
</feature>
<dbReference type="EMBL" id="VXIV02001037">
    <property type="protein sequence ID" value="KAF6034600.1"/>
    <property type="molecule type" value="Genomic_DNA"/>
</dbReference>
<dbReference type="GO" id="GO:0008270">
    <property type="term" value="F:zinc ion binding"/>
    <property type="evidence" value="ECO:0007669"/>
    <property type="project" value="UniProtKB-KW"/>
</dbReference>
<dbReference type="AlphaFoldDB" id="A0A7J7K7J1"/>
<dbReference type="PROSITE" id="PS50119">
    <property type="entry name" value="ZF_BBOX"/>
    <property type="match status" value="1"/>
</dbReference>
<protein>
    <recommendedName>
        <fullName evidence="2">B box-type domain-containing protein</fullName>
    </recommendedName>
</protein>
<dbReference type="PANTHER" id="PTHR25462:SF296">
    <property type="entry name" value="MEIOTIC P26, ISOFORM F"/>
    <property type="match status" value="1"/>
</dbReference>
<comment type="caution">
    <text evidence="3">The sequence shown here is derived from an EMBL/GenBank/DDBJ whole genome shotgun (WGS) entry which is preliminary data.</text>
</comment>
<keyword evidence="4" id="KW-1185">Reference proteome</keyword>
<dbReference type="Proteomes" id="UP000593567">
    <property type="component" value="Unassembled WGS sequence"/>
</dbReference>
<organism evidence="3 4">
    <name type="scientific">Bugula neritina</name>
    <name type="common">Brown bryozoan</name>
    <name type="synonym">Sertularia neritina</name>
    <dbReference type="NCBI Taxonomy" id="10212"/>
    <lineage>
        <taxon>Eukaryota</taxon>
        <taxon>Metazoa</taxon>
        <taxon>Spiralia</taxon>
        <taxon>Lophotrochozoa</taxon>
        <taxon>Bryozoa</taxon>
        <taxon>Gymnolaemata</taxon>
        <taxon>Cheilostomatida</taxon>
        <taxon>Flustrina</taxon>
        <taxon>Buguloidea</taxon>
        <taxon>Bugulidae</taxon>
        <taxon>Bugula</taxon>
    </lineage>
</organism>
<accession>A0A7J7K7J1</accession>
<evidence type="ECO:0000259" key="2">
    <source>
        <dbReference type="PROSITE" id="PS50119"/>
    </source>
</evidence>
<evidence type="ECO:0000313" key="3">
    <source>
        <dbReference type="EMBL" id="KAF6034600.1"/>
    </source>
</evidence>
<keyword evidence="1" id="KW-0863">Zinc-finger</keyword>
<sequence length="300" mass="34272">MQTQNQLYNLPQQPQFVPVGANLQPPMHYETYDNTAVYPDQVFDAVPDKVPGSKVNNSSNISCDVCIKKNKNASAVIYCGSCDKKFCSQHKQFHGDMHDDHQTCTIQEYRANANKMKVRFCDKHGDQPYSVGCRDCLSLCCVKCLSGLKNCTSTGASHKLLSIEELFAELMKDINILTSELLNKEGELSSLSKKAVQSISEFETETDTFIELLHTTRDEQVQAITLEYQRLETQFMTQRKARQAQMSKFLEEEIDGALSMIHLERLRMEAKLEHSHQASFPSNYIVYFYYEVFLLVKSQT</sequence>